<accession>A0A1F5FPM6</accession>
<dbReference type="AlphaFoldDB" id="A0A1F5FPM6"/>
<evidence type="ECO:0000313" key="1">
    <source>
        <dbReference type="EMBL" id="OGD81559.1"/>
    </source>
</evidence>
<protein>
    <submittedName>
        <fullName evidence="1">Uncharacterized protein</fullName>
    </submittedName>
</protein>
<dbReference type="EMBL" id="MFAQ01000041">
    <property type="protein sequence ID" value="OGD81559.1"/>
    <property type="molecule type" value="Genomic_DNA"/>
</dbReference>
<reference evidence="1 2" key="1">
    <citation type="journal article" date="2016" name="Nat. Commun.">
        <title>Thousands of microbial genomes shed light on interconnected biogeochemical processes in an aquifer system.</title>
        <authorList>
            <person name="Anantharaman K."/>
            <person name="Brown C.T."/>
            <person name="Hug L.A."/>
            <person name="Sharon I."/>
            <person name="Castelle C.J."/>
            <person name="Probst A.J."/>
            <person name="Thomas B.C."/>
            <person name="Singh A."/>
            <person name="Wilkins M.J."/>
            <person name="Karaoz U."/>
            <person name="Brodie E.L."/>
            <person name="Williams K.H."/>
            <person name="Hubbard S.S."/>
            <person name="Banfield J.F."/>
        </authorList>
    </citation>
    <scope>NUCLEOTIDE SEQUENCE [LARGE SCALE GENOMIC DNA]</scope>
</reference>
<evidence type="ECO:0000313" key="2">
    <source>
        <dbReference type="Proteomes" id="UP000179237"/>
    </source>
</evidence>
<comment type="caution">
    <text evidence="1">The sequence shown here is derived from an EMBL/GenBank/DDBJ whole genome shotgun (WGS) entry which is preliminary data.</text>
</comment>
<organism evidence="1 2">
    <name type="scientific">Candidatus Collierbacteria bacterium RIFOXYD1_FULL_40_9</name>
    <dbReference type="NCBI Taxonomy" id="1817731"/>
    <lineage>
        <taxon>Bacteria</taxon>
        <taxon>Candidatus Collieribacteriota</taxon>
    </lineage>
</organism>
<proteinExistence type="predicted"/>
<sequence>MSDQDLEDLLKLKRYSFLESKSLQDQVNEVLADLASGGRKLVVTKLFARNASWIGVKVNVQDQNGNPKEVPFQFKPNLLDYEVEVEYFDPAEVTAF</sequence>
<name>A0A1F5FPM6_9BACT</name>
<dbReference type="Proteomes" id="UP000179237">
    <property type="component" value="Unassembled WGS sequence"/>
</dbReference>
<gene>
    <name evidence="1" type="ORF">A2572_04195</name>
</gene>